<dbReference type="SUPFAM" id="SSF51445">
    <property type="entry name" value="(Trans)glycosidases"/>
    <property type="match status" value="1"/>
</dbReference>
<dbReference type="InterPro" id="IPR017853">
    <property type="entry name" value="GH"/>
</dbReference>
<sequence length="452" mass="51925">MKKILAAMLLILIVILAAGAGYQWWSSGNGNKKQFQKSQEIFGNPLMGYAPSAWYENVSEDISLLYMDITWAELEPEEGVYAWDSIEEENQINRWKKEGKHLILRFVCDIPGDEKHMDIPRWLYEKTGEDGTWYDGEYGKGYSPDYNNKVFIEEHEKAIKALGEHFGKDELISYIELGSLGHWGEWHVNYSDGITRIPEEAVRNQYIMPWLEAFPGVNMLMRRPFHIAEAYGMGLYNDMTGHKESTEEWLTWIQEGGDYGQAEEKDALGSMPDFWKTAPSGGEFTSSVSMEQMLVTDLEQTVELVRKSHTTFLGPKYADSQYKDGYDKVLLNMGYRLWISEAAWKREGQEDCLCLTWNNDGVAPFYKKWPVYLYLEDPSGNTVEKTEINMLLSSVLPDTQLITRTVFETRDIPALLKEGYALSVGIEDPMTEKPGVRLAMECAYQNGRNILW</sequence>
<evidence type="ECO:0000259" key="1">
    <source>
        <dbReference type="Pfam" id="PF16116"/>
    </source>
</evidence>
<evidence type="ECO:0000313" key="3">
    <source>
        <dbReference type="Proteomes" id="UP001644719"/>
    </source>
</evidence>
<dbReference type="InterPro" id="IPR032267">
    <property type="entry name" value="DUF4832"/>
</dbReference>
<protein>
    <submittedName>
        <fullName evidence="2">DUF4832 domain-containing protein</fullName>
    </submittedName>
</protein>
<dbReference type="Gene3D" id="3.20.20.80">
    <property type="entry name" value="Glycosidases"/>
    <property type="match status" value="1"/>
</dbReference>
<reference evidence="2 3" key="1">
    <citation type="journal article" date="2020" name="Cell Host Microbe">
        <title>Functional and Genomic Variation between Human-Derived Isolates of Lachnospiraceae Reveals Inter- and Intra-Species Diversity.</title>
        <authorList>
            <person name="Sorbara M.T."/>
            <person name="Littmann E.R."/>
            <person name="Fontana E."/>
            <person name="Moody T.U."/>
            <person name="Kohout C.E."/>
            <person name="Gjonbalaj M."/>
            <person name="Eaton V."/>
            <person name="Seok R."/>
            <person name="Leiner I.M."/>
            <person name="Pamer E.G."/>
        </authorList>
    </citation>
    <scope>NUCLEOTIDE SEQUENCE [LARGE SCALE GENOMIC DNA]</scope>
    <source>
        <strain evidence="2 3">MSK.17.74</strain>
    </source>
</reference>
<dbReference type="EMBL" id="JAAITS010000012">
    <property type="protein sequence ID" value="NSG84971.1"/>
    <property type="molecule type" value="Genomic_DNA"/>
</dbReference>
<proteinExistence type="predicted"/>
<feature type="domain" description="DUF4832" evidence="1">
    <location>
        <begin position="234"/>
        <end position="432"/>
    </location>
</feature>
<dbReference type="Proteomes" id="UP001644719">
    <property type="component" value="Unassembled WGS sequence"/>
</dbReference>
<evidence type="ECO:0000313" key="2">
    <source>
        <dbReference type="EMBL" id="NSG84971.1"/>
    </source>
</evidence>
<dbReference type="RefSeq" id="WP_173769535.1">
    <property type="nucleotide sequence ID" value="NZ_JAAITS010000012.1"/>
</dbReference>
<comment type="caution">
    <text evidence="2">The sequence shown here is derived from an EMBL/GenBank/DDBJ whole genome shotgun (WGS) entry which is preliminary data.</text>
</comment>
<accession>A0ABX2H6J1</accession>
<gene>
    <name evidence="2" type="ORF">G5B17_05905</name>
</gene>
<dbReference type="Pfam" id="PF16116">
    <property type="entry name" value="DUF4832"/>
    <property type="match status" value="1"/>
</dbReference>
<keyword evidence="3" id="KW-1185">Reference proteome</keyword>
<organism evidence="2 3">
    <name type="scientific">Blautia faecis</name>
    <dbReference type="NCBI Taxonomy" id="871665"/>
    <lineage>
        <taxon>Bacteria</taxon>
        <taxon>Bacillati</taxon>
        <taxon>Bacillota</taxon>
        <taxon>Clostridia</taxon>
        <taxon>Lachnospirales</taxon>
        <taxon>Lachnospiraceae</taxon>
        <taxon>Blautia</taxon>
    </lineage>
</organism>
<name>A0ABX2H6J1_9FIRM</name>